<name>A0A511AWN9_9PROT</name>
<organism evidence="4 5">
    <name type="scientific">Gluconobacter wancherniae NBRC 103581</name>
    <dbReference type="NCBI Taxonomy" id="656744"/>
    <lineage>
        <taxon>Bacteria</taxon>
        <taxon>Pseudomonadati</taxon>
        <taxon>Pseudomonadota</taxon>
        <taxon>Alphaproteobacteria</taxon>
        <taxon>Acetobacterales</taxon>
        <taxon>Acetobacteraceae</taxon>
        <taxon>Gluconobacter</taxon>
    </lineage>
</organism>
<evidence type="ECO:0000313" key="4">
    <source>
        <dbReference type="EMBL" id="GEK92629.1"/>
    </source>
</evidence>
<dbReference type="RefSeq" id="WP_186819428.1">
    <property type="nucleotide sequence ID" value="NZ_BARC01000005.1"/>
</dbReference>
<keyword evidence="2" id="KW-1133">Transmembrane helix</keyword>
<dbReference type="Proteomes" id="UP000321230">
    <property type="component" value="Unassembled WGS sequence"/>
</dbReference>
<gene>
    <name evidence="4" type="ORF">GWA01_03990</name>
</gene>
<dbReference type="InterPro" id="IPR007730">
    <property type="entry name" value="SPOR-like_dom"/>
</dbReference>
<feature type="domain" description="SPOR" evidence="3">
    <location>
        <begin position="293"/>
        <end position="377"/>
    </location>
</feature>
<dbReference type="Gene3D" id="3.30.70.1070">
    <property type="entry name" value="Sporulation related repeat"/>
    <property type="match status" value="1"/>
</dbReference>
<feature type="compositionally biased region" description="Low complexity" evidence="1">
    <location>
        <begin position="253"/>
        <end position="265"/>
    </location>
</feature>
<feature type="compositionally biased region" description="Polar residues" evidence="1">
    <location>
        <begin position="181"/>
        <end position="194"/>
    </location>
</feature>
<reference evidence="4 5" key="1">
    <citation type="submission" date="2019-07" db="EMBL/GenBank/DDBJ databases">
        <title>Whole genome shotgun sequence of Gluconobacter wancherniae NBRC 103581.</title>
        <authorList>
            <person name="Hosoyama A."/>
            <person name="Uohara A."/>
            <person name="Ohji S."/>
            <person name="Ichikawa N."/>
        </authorList>
    </citation>
    <scope>NUCLEOTIDE SEQUENCE [LARGE SCALE GENOMIC DNA]</scope>
    <source>
        <strain evidence="4 5">NBRC 103581</strain>
    </source>
</reference>
<proteinExistence type="predicted"/>
<feature type="compositionally biased region" description="Polar residues" evidence="1">
    <location>
        <begin position="58"/>
        <end position="68"/>
    </location>
</feature>
<evidence type="ECO:0000259" key="3">
    <source>
        <dbReference type="PROSITE" id="PS51724"/>
    </source>
</evidence>
<feature type="region of interest" description="Disordered" evidence="1">
    <location>
        <begin position="106"/>
        <end position="296"/>
    </location>
</feature>
<dbReference type="EMBL" id="BJUZ01000001">
    <property type="protein sequence ID" value="GEK92629.1"/>
    <property type="molecule type" value="Genomic_DNA"/>
</dbReference>
<evidence type="ECO:0000313" key="5">
    <source>
        <dbReference type="Proteomes" id="UP000321230"/>
    </source>
</evidence>
<dbReference type="Pfam" id="PF05036">
    <property type="entry name" value="SPOR"/>
    <property type="match status" value="1"/>
</dbReference>
<accession>A0A511AWN9</accession>
<dbReference type="PROSITE" id="PS51724">
    <property type="entry name" value="SPOR"/>
    <property type="match status" value="1"/>
</dbReference>
<dbReference type="GO" id="GO:0042834">
    <property type="term" value="F:peptidoglycan binding"/>
    <property type="evidence" value="ECO:0007669"/>
    <property type="project" value="InterPro"/>
</dbReference>
<feature type="transmembrane region" description="Helical" evidence="2">
    <location>
        <begin position="77"/>
        <end position="98"/>
    </location>
</feature>
<feature type="compositionally biased region" description="Basic and acidic residues" evidence="1">
    <location>
        <begin position="237"/>
        <end position="246"/>
    </location>
</feature>
<feature type="region of interest" description="Disordered" evidence="1">
    <location>
        <begin position="1"/>
        <end position="69"/>
    </location>
</feature>
<evidence type="ECO:0000256" key="1">
    <source>
        <dbReference type="SAM" id="MobiDB-lite"/>
    </source>
</evidence>
<keyword evidence="2" id="KW-0472">Membrane</keyword>
<protein>
    <recommendedName>
        <fullName evidence="3">SPOR domain-containing protein</fullName>
    </recommendedName>
</protein>
<comment type="caution">
    <text evidence="4">The sequence shown here is derived from an EMBL/GenBank/DDBJ whole genome shotgun (WGS) entry which is preliminary data.</text>
</comment>
<keyword evidence="2" id="KW-0812">Transmembrane</keyword>
<evidence type="ECO:0000256" key="2">
    <source>
        <dbReference type="SAM" id="Phobius"/>
    </source>
</evidence>
<dbReference type="AlphaFoldDB" id="A0A511AWN9"/>
<keyword evidence="5" id="KW-1185">Reference proteome</keyword>
<sequence>MTPEKEDGPGYSDSPNTGRPDNAGAPGAAGGRMERERLSADYDDDAPARRRPAPAARGTQSGGMSSMLGQDPATRKLVMGALGIGAILVAAVGGWSLMGGHHGGIPIIGPPPGPVKDRPTDPGGMQIMGGEGSEGDITGKGDAHLAPAPEQPDATALARQYGVPPGSVAPQDDKPAAPVTASKTSEEQATSASPGNPDAKAGSPTVPDSSTATAKQDEKAATAPEVPPSAPEAPAAVEKDVPKAPEPKPAPPVVHHAAPAAPKPVIQKPLAPPQPSPDVVKPSASAAETTPAMSVPGNREVQLAALDSEASAKVEWEKLRAQAPAVFAGHSPTFQKTMRGDHTFVRLRIGGFPDFKAARAFCVKLHAQSVACTPAQF</sequence>
<dbReference type="InterPro" id="IPR036680">
    <property type="entry name" value="SPOR-like_sf"/>
</dbReference>